<evidence type="ECO:0000313" key="14">
    <source>
        <dbReference type="Proteomes" id="UP000310158"/>
    </source>
</evidence>
<sequence length="483" mass="55002">MPSSTHPPLADIPLGDLYALLRPITLPPSKAVFQNWGQTFRCTPLSVFEPDTEDQCALILELARRESQTVRAVGVGHSPSDLACTSGFMVRMGKLNKVIEVNAEKHYVRAQGGITLQRLHAALDAHGLAMINLGSISEQTLAGMVTTATHGTGIAHQVLSTHVQQLTLLLADGSRVYCSRAERPDLFVASLCGLGSTGLIIDIQLKVATAFRLHEVQETFKFDPVVDRLDEVANSAEYVRLWWWPQAGDFRVSAMDKTKEPKRPVGSWLWHSLIGFHVVQFLLFLGRYILPLNIWIGKFTSWLVKDKTISVDDSLNIFNLDCKYRQHTTEWAIPYENAQACLRELRDWFESEFADPHGLRPHCPLEIRFSEADDVWLSPSYGQRTCWIGIIQYKPYGFNVPYRRLFRAFEAIMARHGGRPHWAKAHHLRPDALRAMYPRFDDFCRLLADVDPRGIFHNEYVARHIFGREGAPFDERVFKERRV</sequence>
<evidence type="ECO:0000256" key="6">
    <source>
        <dbReference type="ARBA" id="ARBA00022630"/>
    </source>
</evidence>
<dbReference type="InterPro" id="IPR006094">
    <property type="entry name" value="Oxid_FAD_bind_N"/>
</dbReference>
<gene>
    <name evidence="13" type="ORF">EW146_g8541</name>
</gene>
<protein>
    <recommendedName>
        <fullName evidence="5 11">D-arabinono-1,4-lactone oxidase</fullName>
        <shortName evidence="11">ALO</shortName>
        <ecNumber evidence="5 11">1.1.3.37</ecNumber>
    </recommendedName>
    <alternativeName>
        <fullName evidence="10 11">L-galactono-gamma-lactone oxidase</fullName>
    </alternativeName>
</protein>
<dbReference type="InterPro" id="IPR010031">
    <property type="entry name" value="FAD_lactone_oxidase-like"/>
</dbReference>
<evidence type="ECO:0000256" key="3">
    <source>
        <dbReference type="ARBA" id="ARBA00005083"/>
    </source>
</evidence>
<evidence type="ECO:0000256" key="7">
    <source>
        <dbReference type="ARBA" id="ARBA00022827"/>
    </source>
</evidence>
<organism evidence="13 14">
    <name type="scientific">Bondarzewia mesenterica</name>
    <dbReference type="NCBI Taxonomy" id="1095465"/>
    <lineage>
        <taxon>Eukaryota</taxon>
        <taxon>Fungi</taxon>
        <taxon>Dikarya</taxon>
        <taxon>Basidiomycota</taxon>
        <taxon>Agaricomycotina</taxon>
        <taxon>Agaricomycetes</taxon>
        <taxon>Russulales</taxon>
        <taxon>Bondarzewiaceae</taxon>
        <taxon>Bondarzewia</taxon>
    </lineage>
</organism>
<comment type="subcellular location">
    <subcellularLocation>
        <location evidence="2">Membrane</location>
    </subcellularLocation>
    <subcellularLocation>
        <location evidence="11">Mitochondrion membrane</location>
    </subcellularLocation>
</comment>
<dbReference type="Gene3D" id="1.10.45.10">
    <property type="entry name" value="Vanillyl-alcohol Oxidase, Chain A, domain 4"/>
    <property type="match status" value="1"/>
</dbReference>
<dbReference type="EMBL" id="SGPL01000602">
    <property type="protein sequence ID" value="THH09898.1"/>
    <property type="molecule type" value="Genomic_DNA"/>
</dbReference>
<dbReference type="Gene3D" id="3.30.43.10">
    <property type="entry name" value="Uridine Diphospho-n-acetylenolpyruvylglucosamine Reductase, domain 2"/>
    <property type="match status" value="1"/>
</dbReference>
<dbReference type="AlphaFoldDB" id="A0A4S4LFF1"/>
<comment type="caution">
    <text evidence="13">The sequence shown here is derived from an EMBL/GenBank/DDBJ whole genome shotgun (WGS) entry which is preliminary data.</text>
</comment>
<dbReference type="Pfam" id="PF01565">
    <property type="entry name" value="FAD_binding_4"/>
    <property type="match status" value="1"/>
</dbReference>
<comment type="catalytic activity">
    <reaction evidence="11">
        <text>D-arabinono-1,4-lactone + O2 = dehydro-D-arabinono-1,4-lactone + H2O2 + H(+)</text>
        <dbReference type="Rhea" id="RHEA:23756"/>
        <dbReference type="ChEBI" id="CHEBI:15378"/>
        <dbReference type="ChEBI" id="CHEBI:15379"/>
        <dbReference type="ChEBI" id="CHEBI:16240"/>
        <dbReference type="ChEBI" id="CHEBI:16292"/>
        <dbReference type="ChEBI" id="CHEBI:58277"/>
        <dbReference type="EC" id="1.1.3.37"/>
    </reaction>
</comment>
<evidence type="ECO:0000256" key="5">
    <source>
        <dbReference type="ARBA" id="ARBA00013136"/>
    </source>
</evidence>
<dbReference type="Proteomes" id="UP000310158">
    <property type="component" value="Unassembled WGS sequence"/>
</dbReference>
<dbReference type="PANTHER" id="PTHR43762">
    <property type="entry name" value="L-GULONOLACTONE OXIDASE"/>
    <property type="match status" value="1"/>
</dbReference>
<feature type="domain" description="FAD-binding PCMH-type" evidence="12">
    <location>
        <begin position="40"/>
        <end position="210"/>
    </location>
</feature>
<dbReference type="PROSITE" id="PS51387">
    <property type="entry name" value="FAD_PCMH"/>
    <property type="match status" value="1"/>
</dbReference>
<reference evidence="13 14" key="1">
    <citation type="submission" date="2019-02" db="EMBL/GenBank/DDBJ databases">
        <title>Genome sequencing of the rare red list fungi Bondarzewia mesenterica.</title>
        <authorList>
            <person name="Buettner E."/>
            <person name="Kellner H."/>
        </authorList>
    </citation>
    <scope>NUCLEOTIDE SEQUENCE [LARGE SCALE GENOMIC DNA]</scope>
    <source>
        <strain evidence="13 14">DSM 108281</strain>
    </source>
</reference>
<keyword evidence="8 11" id="KW-0560">Oxidoreductase</keyword>
<dbReference type="OrthoDB" id="610608at2759"/>
<dbReference type="InterPro" id="IPR016171">
    <property type="entry name" value="Vanillyl_alc_oxidase_C-sub2"/>
</dbReference>
<dbReference type="InterPro" id="IPR036318">
    <property type="entry name" value="FAD-bd_PCMH-like_sf"/>
</dbReference>
<evidence type="ECO:0000313" key="13">
    <source>
        <dbReference type="EMBL" id="THH09898.1"/>
    </source>
</evidence>
<keyword evidence="14" id="KW-1185">Reference proteome</keyword>
<evidence type="ECO:0000256" key="9">
    <source>
        <dbReference type="ARBA" id="ARBA00023136"/>
    </source>
</evidence>
<dbReference type="SUPFAM" id="SSF56176">
    <property type="entry name" value="FAD-binding/transporter-associated domain-like"/>
    <property type="match status" value="1"/>
</dbReference>
<dbReference type="Pfam" id="PF04030">
    <property type="entry name" value="ALO"/>
    <property type="match status" value="1"/>
</dbReference>
<accession>A0A4S4LFF1</accession>
<dbReference type="GO" id="GO:0003885">
    <property type="term" value="F:D-arabinono-1,4-lactone oxidase activity"/>
    <property type="evidence" value="ECO:0007669"/>
    <property type="project" value="UniProtKB-UniRule"/>
</dbReference>
<dbReference type="InterPro" id="IPR007173">
    <property type="entry name" value="ALO_C"/>
</dbReference>
<evidence type="ECO:0000256" key="10">
    <source>
        <dbReference type="ARBA" id="ARBA00033418"/>
    </source>
</evidence>
<dbReference type="Gene3D" id="3.30.465.10">
    <property type="match status" value="1"/>
</dbReference>
<keyword evidence="7 11" id="KW-0274">FAD</keyword>
<evidence type="ECO:0000259" key="12">
    <source>
        <dbReference type="PROSITE" id="PS51387"/>
    </source>
</evidence>
<keyword evidence="11" id="KW-0496">Mitochondrion</keyword>
<evidence type="ECO:0000256" key="11">
    <source>
        <dbReference type="RuleBase" id="RU367158"/>
    </source>
</evidence>
<comment type="similarity">
    <text evidence="4 11">Belongs to the oxygen-dependent FAD-linked oxidoreductase family.</text>
</comment>
<evidence type="ECO:0000256" key="1">
    <source>
        <dbReference type="ARBA" id="ARBA00001974"/>
    </source>
</evidence>
<keyword evidence="6 11" id="KW-0285">Flavoprotein</keyword>
<dbReference type="NCBIfam" id="TIGR01678">
    <property type="entry name" value="FAD_lactone_ox"/>
    <property type="match status" value="1"/>
</dbReference>
<dbReference type="InterPro" id="IPR016167">
    <property type="entry name" value="FAD-bd_PCMH_sub1"/>
</dbReference>
<comment type="cofactor">
    <cofactor evidence="1 11">
        <name>FAD</name>
        <dbReference type="ChEBI" id="CHEBI:57692"/>
    </cofactor>
</comment>
<dbReference type="GO" id="GO:0071949">
    <property type="term" value="F:FAD binding"/>
    <property type="evidence" value="ECO:0007669"/>
    <property type="project" value="UniProtKB-UniRule"/>
</dbReference>
<keyword evidence="9" id="KW-0472">Membrane</keyword>
<dbReference type="PIRSF" id="PIRSF000136">
    <property type="entry name" value="LGO_GLO"/>
    <property type="match status" value="1"/>
</dbReference>
<dbReference type="GO" id="GO:0031966">
    <property type="term" value="C:mitochondrial membrane"/>
    <property type="evidence" value="ECO:0007669"/>
    <property type="project" value="UniProtKB-SubCell"/>
</dbReference>
<name>A0A4S4LFF1_9AGAM</name>
<proteinExistence type="inferred from homology"/>
<dbReference type="InterPro" id="IPR030654">
    <property type="entry name" value="Sugar_lactone_oxidase"/>
</dbReference>
<comment type="pathway">
    <text evidence="3 11">Cofactor biosynthesis; D-erythroascorbate biosynthesis; dehydro-D-arabinono-1,4-lactone from D-arabinose: step 2/2.</text>
</comment>
<dbReference type="EC" id="1.1.3.37" evidence="5 11"/>
<dbReference type="UniPathway" id="UPA00771">
    <property type="reaction ID" value="UER00766"/>
</dbReference>
<dbReference type="InterPro" id="IPR016169">
    <property type="entry name" value="FAD-bd_PCMH_sub2"/>
</dbReference>
<evidence type="ECO:0000256" key="4">
    <source>
        <dbReference type="ARBA" id="ARBA00005466"/>
    </source>
</evidence>
<evidence type="ECO:0000256" key="2">
    <source>
        <dbReference type="ARBA" id="ARBA00004370"/>
    </source>
</evidence>
<dbReference type="InterPro" id="IPR016166">
    <property type="entry name" value="FAD-bd_PCMH"/>
</dbReference>
<dbReference type="Gene3D" id="3.30.70.2520">
    <property type="match status" value="1"/>
</dbReference>
<evidence type="ECO:0000256" key="8">
    <source>
        <dbReference type="ARBA" id="ARBA00023002"/>
    </source>
</evidence>
<dbReference type="PANTHER" id="PTHR43762:SF1">
    <property type="entry name" value="D-ARABINONO-1,4-LACTONE OXIDASE"/>
    <property type="match status" value="1"/>
</dbReference>